<dbReference type="EMBL" id="CAJHIA010000013">
    <property type="protein sequence ID" value="CAD6445102.1"/>
    <property type="molecule type" value="Genomic_DNA"/>
</dbReference>
<keyword evidence="2" id="KW-1185">Reference proteome</keyword>
<proteinExistence type="predicted"/>
<dbReference type="AlphaFoldDB" id="A0A8H2VV19"/>
<gene>
    <name evidence="1" type="ORF">SCLTRI_LOCUS4894</name>
</gene>
<name>A0A8H2VV19_9HELO</name>
<reference evidence="1" key="1">
    <citation type="submission" date="2020-10" db="EMBL/GenBank/DDBJ databases">
        <authorList>
            <person name="Kusch S."/>
        </authorList>
    </citation>
    <scope>NUCLEOTIDE SEQUENCE</scope>
    <source>
        <strain evidence="1">SwB9</strain>
    </source>
</reference>
<accession>A0A8H2VV19</accession>
<evidence type="ECO:0000313" key="1">
    <source>
        <dbReference type="EMBL" id="CAD6445102.1"/>
    </source>
</evidence>
<evidence type="ECO:0000313" key="2">
    <source>
        <dbReference type="Proteomes" id="UP000624404"/>
    </source>
</evidence>
<dbReference type="Proteomes" id="UP000624404">
    <property type="component" value="Unassembled WGS sequence"/>
</dbReference>
<organism evidence="1 2">
    <name type="scientific">Sclerotinia trifoliorum</name>
    <dbReference type="NCBI Taxonomy" id="28548"/>
    <lineage>
        <taxon>Eukaryota</taxon>
        <taxon>Fungi</taxon>
        <taxon>Dikarya</taxon>
        <taxon>Ascomycota</taxon>
        <taxon>Pezizomycotina</taxon>
        <taxon>Leotiomycetes</taxon>
        <taxon>Helotiales</taxon>
        <taxon>Sclerotiniaceae</taxon>
        <taxon>Sclerotinia</taxon>
    </lineage>
</organism>
<sequence>MEPKNSRHNGVKDLDDFVADKKSFDPVCAQALIRWVYIPHQGTDRKLYDHNALCLAKLEPDNTW</sequence>
<protein>
    <submittedName>
        <fullName evidence="1">216ae378-bf5d-43d2-93ab-481a20336f68-CDS</fullName>
    </submittedName>
</protein>
<comment type="caution">
    <text evidence="1">The sequence shown here is derived from an EMBL/GenBank/DDBJ whole genome shotgun (WGS) entry which is preliminary data.</text>
</comment>
<dbReference type="OrthoDB" id="10342045at2759"/>